<dbReference type="EMBL" id="VBVZ01000338">
    <property type="protein sequence ID" value="TLG89770.1"/>
    <property type="molecule type" value="Genomic_DNA"/>
</dbReference>
<accession>A0ABY2U0Z0</accession>
<reference evidence="1 2" key="1">
    <citation type="submission" date="2019-05" db="EMBL/GenBank/DDBJ databases">
        <title>Pseudomonas edaphica sp. nov., isolated from rhizospheric soil of Cistus ladanifer L. in Spain.</title>
        <authorList>
            <person name="Peix A."/>
        </authorList>
    </citation>
    <scope>NUCLEOTIDE SEQUENCE [LARGE SCALE GENOMIC DNA]</scope>
    <source>
        <strain evidence="1 2">RD25</strain>
    </source>
</reference>
<dbReference type="GO" id="GO:0016787">
    <property type="term" value="F:hydrolase activity"/>
    <property type="evidence" value="ECO:0007669"/>
    <property type="project" value="UniProtKB-KW"/>
</dbReference>
<dbReference type="Proteomes" id="UP000304941">
    <property type="component" value="Unassembled WGS sequence"/>
</dbReference>
<comment type="caution">
    <text evidence="1">The sequence shown here is derived from an EMBL/GenBank/DDBJ whole genome shotgun (WGS) entry which is preliminary data.</text>
</comment>
<name>A0ABY2U0Z0_9PSED</name>
<evidence type="ECO:0000313" key="1">
    <source>
        <dbReference type="EMBL" id="TLG89770.1"/>
    </source>
</evidence>
<gene>
    <name evidence="1" type="ORF">FEM54_20585</name>
</gene>
<keyword evidence="2" id="KW-1185">Reference proteome</keyword>
<feature type="non-terminal residue" evidence="1">
    <location>
        <position position="1"/>
    </location>
</feature>
<keyword evidence="1" id="KW-0378">Hydrolase</keyword>
<proteinExistence type="predicted"/>
<organism evidence="1 2">
    <name type="scientific">Pseudomonas edaphica</name>
    <dbReference type="NCBI Taxonomy" id="2006980"/>
    <lineage>
        <taxon>Bacteria</taxon>
        <taxon>Pseudomonadati</taxon>
        <taxon>Pseudomonadota</taxon>
        <taxon>Gammaproteobacteria</taxon>
        <taxon>Pseudomonadales</taxon>
        <taxon>Pseudomonadaceae</taxon>
        <taxon>Pseudomonas</taxon>
    </lineage>
</organism>
<sequence>YEGYISSHDFVRADDGELAALATHIRSFA</sequence>
<evidence type="ECO:0000313" key="2">
    <source>
        <dbReference type="Proteomes" id="UP000304941"/>
    </source>
</evidence>
<protein>
    <submittedName>
        <fullName evidence="1">Diadenosine tetraphosphate hydrolase</fullName>
    </submittedName>
</protein>